<protein>
    <submittedName>
        <fullName evidence="3">GRAM domain-containing protein</fullName>
    </submittedName>
</protein>
<dbReference type="AlphaFoldDB" id="A0A0N5BTA8"/>
<dbReference type="Proteomes" id="UP000046392">
    <property type="component" value="Unplaced"/>
</dbReference>
<evidence type="ECO:0000313" key="3">
    <source>
        <dbReference type="WBParaSite" id="SPAL_0000909500.1"/>
    </source>
</evidence>
<dbReference type="Pfam" id="PF24998">
    <property type="entry name" value="DUF7778"/>
    <property type="match status" value="1"/>
</dbReference>
<sequence>MDKTVSWVCSKDFGDFVTLPDIDKYKKECNYYDLYGGVYMKIRPNGTRVSFFNRKYKKKFCSINMRKQLIIYFTSNSGLVLPLDGIIGLQNLNKDIRIGKSVWNTEGVIVFSFGKIKIATHQYDILNFKHKLSMLFCKTFPPLIRNKKERKDNSIIEFDNSHLKGIQDASYDYDECNNEILNKEIDDICLKIDKLQLKDSIKRSKFTFLKESSC</sequence>
<organism evidence="2 3">
    <name type="scientific">Strongyloides papillosus</name>
    <name type="common">Intestinal threadworm</name>
    <dbReference type="NCBI Taxonomy" id="174720"/>
    <lineage>
        <taxon>Eukaryota</taxon>
        <taxon>Metazoa</taxon>
        <taxon>Ecdysozoa</taxon>
        <taxon>Nematoda</taxon>
        <taxon>Chromadorea</taxon>
        <taxon>Rhabditida</taxon>
        <taxon>Tylenchina</taxon>
        <taxon>Panagrolaimomorpha</taxon>
        <taxon>Strongyloidoidea</taxon>
        <taxon>Strongyloididae</taxon>
        <taxon>Strongyloides</taxon>
    </lineage>
</organism>
<name>A0A0N5BTA8_STREA</name>
<keyword evidence="2" id="KW-1185">Reference proteome</keyword>
<evidence type="ECO:0000313" key="2">
    <source>
        <dbReference type="Proteomes" id="UP000046392"/>
    </source>
</evidence>
<reference evidence="3" key="1">
    <citation type="submission" date="2017-02" db="UniProtKB">
        <authorList>
            <consortium name="WormBaseParasite"/>
        </authorList>
    </citation>
    <scope>IDENTIFICATION</scope>
</reference>
<proteinExistence type="predicted"/>
<dbReference type="InterPro" id="IPR056680">
    <property type="entry name" value="DUF7778"/>
</dbReference>
<dbReference type="WBParaSite" id="SPAL_0000909500.1">
    <property type="protein sequence ID" value="SPAL_0000909500.1"/>
    <property type="gene ID" value="SPAL_0000909500"/>
</dbReference>
<accession>A0A0N5BTA8</accession>
<feature type="domain" description="DUF7778" evidence="1">
    <location>
        <begin position="17"/>
        <end position="126"/>
    </location>
</feature>
<evidence type="ECO:0000259" key="1">
    <source>
        <dbReference type="Pfam" id="PF24998"/>
    </source>
</evidence>